<dbReference type="Proteomes" id="UP000030901">
    <property type="component" value="Chromosome"/>
</dbReference>
<dbReference type="HAMAP" id="MF_00102">
    <property type="entry name" value="DapB"/>
    <property type="match status" value="1"/>
</dbReference>
<feature type="binding site" evidence="14">
    <location>
        <begin position="126"/>
        <end position="129"/>
    </location>
    <ligand>
        <name>NAD(+)</name>
        <dbReference type="ChEBI" id="CHEBI:57540"/>
    </ligand>
</feature>
<evidence type="ECO:0000313" key="17">
    <source>
        <dbReference type="EMBL" id="AJA44206.1"/>
    </source>
</evidence>
<keyword evidence="7 14" id="KW-0560">Oxidoreductase</keyword>
<feature type="binding site" evidence="14">
    <location>
        <position position="38"/>
    </location>
    <ligand>
        <name>NAD(+)</name>
        <dbReference type="ChEBI" id="CHEBI:57540"/>
    </ligand>
</feature>
<dbReference type="HOGENOM" id="CLU_047479_2_1_6"/>
<dbReference type="UniPathway" id="UPA00034">
    <property type="reaction ID" value="UER00018"/>
</dbReference>
<dbReference type="PANTHER" id="PTHR20836">
    <property type="entry name" value="DIHYDRODIPICOLINATE REDUCTASE"/>
    <property type="match status" value="1"/>
</dbReference>
<evidence type="ECO:0000259" key="15">
    <source>
        <dbReference type="Pfam" id="PF01113"/>
    </source>
</evidence>
<evidence type="ECO:0000256" key="7">
    <source>
        <dbReference type="ARBA" id="ARBA00023002"/>
    </source>
</evidence>
<dbReference type="GO" id="GO:0009089">
    <property type="term" value="P:lysine biosynthetic process via diaminopimelate"/>
    <property type="evidence" value="ECO:0007669"/>
    <property type="project" value="UniProtKB-UniRule"/>
</dbReference>
<feature type="domain" description="Dihydrodipicolinate reductase C-terminal" evidence="16">
    <location>
        <begin position="132"/>
        <end position="268"/>
    </location>
</feature>
<dbReference type="SUPFAM" id="SSF55347">
    <property type="entry name" value="Glyceraldehyde-3-phosphate dehydrogenase-like, C-terminal domain"/>
    <property type="match status" value="1"/>
</dbReference>
<evidence type="ECO:0000256" key="10">
    <source>
        <dbReference type="ARBA" id="ARBA00037922"/>
    </source>
</evidence>
<comment type="subunit">
    <text evidence="14">Homotetramer.</text>
</comment>
<comment type="catalytic activity">
    <reaction evidence="13 14">
        <text>(S)-2,3,4,5-tetrahydrodipicolinate + NAD(+) + H2O = (2S,4S)-4-hydroxy-2,3,4,5-tetrahydrodipicolinate + NADH + H(+)</text>
        <dbReference type="Rhea" id="RHEA:35323"/>
        <dbReference type="ChEBI" id="CHEBI:15377"/>
        <dbReference type="ChEBI" id="CHEBI:15378"/>
        <dbReference type="ChEBI" id="CHEBI:16845"/>
        <dbReference type="ChEBI" id="CHEBI:57540"/>
        <dbReference type="ChEBI" id="CHEBI:57945"/>
        <dbReference type="ChEBI" id="CHEBI:67139"/>
        <dbReference type="EC" id="1.17.1.8"/>
    </reaction>
</comment>
<feature type="binding site" evidence="14">
    <location>
        <position position="39"/>
    </location>
    <ligand>
        <name>NADP(+)</name>
        <dbReference type="ChEBI" id="CHEBI:58349"/>
    </ligand>
</feature>
<comment type="pathway">
    <text evidence="10 14">Amino-acid biosynthesis; L-lysine biosynthesis via DAP pathway; (S)-tetrahydrodipicolinate from L-aspartate: step 4/4.</text>
</comment>
<dbReference type="NCBIfam" id="TIGR00036">
    <property type="entry name" value="dapB"/>
    <property type="match status" value="1"/>
</dbReference>
<dbReference type="STRING" id="1267021.FPB0191_00368"/>
<dbReference type="GO" id="GO:0005829">
    <property type="term" value="C:cytosol"/>
    <property type="evidence" value="ECO:0007669"/>
    <property type="project" value="TreeGrafter"/>
</dbReference>
<evidence type="ECO:0000256" key="14">
    <source>
        <dbReference type="HAMAP-Rule" id="MF_00102"/>
    </source>
</evidence>
<dbReference type="KEGG" id="fpp:FPB0191_00368"/>
<dbReference type="FunFam" id="3.40.50.720:FF:000048">
    <property type="entry name" value="4-hydroxy-tetrahydrodipicolinate reductase"/>
    <property type="match status" value="1"/>
</dbReference>
<comment type="caution">
    <text evidence="14">Was originally thought to be a dihydrodipicolinate reductase (DHDPR), catalyzing the conversion of dihydrodipicolinate to tetrahydrodipicolinate. However, it was shown in E.coli that the substrate of the enzymatic reaction is not dihydrodipicolinate (DHDP) but in fact (2S,4S)-4-hydroxy-2,3,4,5-tetrahydrodipicolinic acid (HTPA), the product released by the DapA-catalyzed reaction.</text>
</comment>
<dbReference type="EMBL" id="CP009056">
    <property type="protein sequence ID" value="AJA44206.1"/>
    <property type="molecule type" value="Genomic_DNA"/>
</dbReference>
<dbReference type="RefSeq" id="WP_039103577.1">
    <property type="nucleotide sequence ID" value="NZ_CALYQC010000008.1"/>
</dbReference>
<dbReference type="GO" id="GO:0050661">
    <property type="term" value="F:NADP binding"/>
    <property type="evidence" value="ECO:0007669"/>
    <property type="project" value="UniProtKB-UniRule"/>
</dbReference>
<organism evidence="17 18">
    <name type="scientific">Frischella perrara</name>
    <dbReference type="NCBI Taxonomy" id="1267021"/>
    <lineage>
        <taxon>Bacteria</taxon>
        <taxon>Pseudomonadati</taxon>
        <taxon>Pseudomonadota</taxon>
        <taxon>Gammaproteobacteria</taxon>
        <taxon>Orbales</taxon>
        <taxon>Orbaceae</taxon>
        <taxon>Frischella</taxon>
    </lineage>
</organism>
<evidence type="ECO:0000256" key="12">
    <source>
        <dbReference type="ARBA" id="ARBA00049080"/>
    </source>
</evidence>
<evidence type="ECO:0000256" key="6">
    <source>
        <dbReference type="ARBA" id="ARBA00022915"/>
    </source>
</evidence>
<keyword evidence="8 14" id="KW-0520">NAD</keyword>
<evidence type="ECO:0000313" key="18">
    <source>
        <dbReference type="Proteomes" id="UP000030901"/>
    </source>
</evidence>
<dbReference type="InterPro" id="IPR000846">
    <property type="entry name" value="DapB_N"/>
</dbReference>
<evidence type="ECO:0000256" key="8">
    <source>
        <dbReference type="ARBA" id="ARBA00023027"/>
    </source>
</evidence>
<accession>A0A0A7S4I0</accession>
<evidence type="ECO:0000256" key="2">
    <source>
        <dbReference type="ARBA" id="ARBA00006642"/>
    </source>
</evidence>
<dbReference type="InterPro" id="IPR036291">
    <property type="entry name" value="NAD(P)-bd_dom_sf"/>
</dbReference>
<dbReference type="CDD" id="cd02274">
    <property type="entry name" value="DHDPR_N"/>
    <property type="match status" value="1"/>
</dbReference>
<reference evidence="17 18" key="1">
    <citation type="journal article" date="2014" name="Appl. Environ. Microbiol.">
        <title>Gut symbionts from distinct hosts exhibit genotoxic activity via divergent colibactin biosynthetic pathways.</title>
        <authorList>
            <person name="Engel P."/>
            <person name="Vizcaino M.I."/>
            <person name="Crawford J.M."/>
        </authorList>
    </citation>
    <scope>NUCLEOTIDE SEQUENCE [LARGE SCALE GENOMIC DNA]</scope>
    <source>
        <strain evidence="17 18">PEB0191</strain>
    </source>
</reference>
<name>A0A0A7S4I0_FRIPE</name>
<dbReference type="Pfam" id="PF05173">
    <property type="entry name" value="DapB_C"/>
    <property type="match status" value="1"/>
</dbReference>
<dbReference type="PROSITE" id="PS01298">
    <property type="entry name" value="DAPB"/>
    <property type="match status" value="1"/>
</dbReference>
<comment type="function">
    <text evidence="14">Catalyzes the conversion of 4-hydroxy-tetrahydrodipicolinate (HTPA) to tetrahydrodipicolinate.</text>
</comment>
<keyword evidence="5 14" id="KW-0521">NADP</keyword>
<comment type="catalytic activity">
    <reaction evidence="12 14">
        <text>(S)-2,3,4,5-tetrahydrodipicolinate + NADP(+) + H2O = (2S,4S)-4-hydroxy-2,3,4,5-tetrahydrodipicolinate + NADPH + H(+)</text>
        <dbReference type="Rhea" id="RHEA:35331"/>
        <dbReference type="ChEBI" id="CHEBI:15377"/>
        <dbReference type="ChEBI" id="CHEBI:15378"/>
        <dbReference type="ChEBI" id="CHEBI:16845"/>
        <dbReference type="ChEBI" id="CHEBI:57783"/>
        <dbReference type="ChEBI" id="CHEBI:58349"/>
        <dbReference type="ChEBI" id="CHEBI:67139"/>
        <dbReference type="EC" id="1.17.1.8"/>
    </reaction>
</comment>
<dbReference type="FunFam" id="3.30.360.10:FF:000004">
    <property type="entry name" value="4-hydroxy-tetrahydrodipicolinate reductase"/>
    <property type="match status" value="1"/>
</dbReference>
<evidence type="ECO:0000256" key="4">
    <source>
        <dbReference type="ARBA" id="ARBA00022605"/>
    </source>
</evidence>
<dbReference type="InterPro" id="IPR022663">
    <property type="entry name" value="DapB_C"/>
</dbReference>
<evidence type="ECO:0000256" key="11">
    <source>
        <dbReference type="ARBA" id="ARBA00038983"/>
    </source>
</evidence>
<dbReference type="SUPFAM" id="SSF51735">
    <property type="entry name" value="NAD(P)-binding Rossmann-fold domains"/>
    <property type="match status" value="1"/>
</dbReference>
<keyword evidence="3 14" id="KW-0963">Cytoplasm</keyword>
<dbReference type="OrthoDB" id="9790352at2"/>
<keyword evidence="18" id="KW-1185">Reference proteome</keyword>
<dbReference type="GO" id="GO:0019877">
    <property type="term" value="P:diaminopimelate biosynthetic process"/>
    <property type="evidence" value="ECO:0007669"/>
    <property type="project" value="UniProtKB-UniRule"/>
</dbReference>
<protein>
    <recommendedName>
        <fullName evidence="11 14">4-hydroxy-tetrahydrodipicolinate reductase</fullName>
        <shortName evidence="14">HTPA reductase</shortName>
        <ecNumber evidence="11 14">1.17.1.8</ecNumber>
    </recommendedName>
</protein>
<evidence type="ECO:0000256" key="13">
    <source>
        <dbReference type="ARBA" id="ARBA00049396"/>
    </source>
</evidence>
<dbReference type="EC" id="1.17.1.8" evidence="11 14"/>
<feature type="binding site" evidence="14">
    <location>
        <begin position="169"/>
        <end position="170"/>
    </location>
    <ligand>
        <name>(S)-2,3,4,5-tetrahydrodipicolinate</name>
        <dbReference type="ChEBI" id="CHEBI:16845"/>
    </ligand>
</feature>
<gene>
    <name evidence="14" type="primary">dapB</name>
    <name evidence="17" type="ORF">FPB0191_00368</name>
</gene>
<comment type="subcellular location">
    <subcellularLocation>
        <location evidence="1 14">Cytoplasm</location>
    </subcellularLocation>
</comment>
<feature type="active site" description="Proton donor/acceptor" evidence="14">
    <location>
        <position position="159"/>
    </location>
</feature>
<proteinExistence type="inferred from homology"/>
<evidence type="ECO:0000256" key="3">
    <source>
        <dbReference type="ARBA" id="ARBA00022490"/>
    </source>
</evidence>
<feature type="binding site" evidence="14">
    <location>
        <begin position="12"/>
        <end position="17"/>
    </location>
    <ligand>
        <name>NAD(+)</name>
        <dbReference type="ChEBI" id="CHEBI:57540"/>
    </ligand>
</feature>
<evidence type="ECO:0000259" key="16">
    <source>
        <dbReference type="Pfam" id="PF05173"/>
    </source>
</evidence>
<comment type="similarity">
    <text evidence="2 14">Belongs to the DapB family.</text>
</comment>
<feature type="active site" description="Proton donor" evidence="14">
    <location>
        <position position="163"/>
    </location>
</feature>
<dbReference type="PIRSF" id="PIRSF000161">
    <property type="entry name" value="DHPR"/>
    <property type="match status" value="1"/>
</dbReference>
<dbReference type="Gene3D" id="3.30.360.10">
    <property type="entry name" value="Dihydrodipicolinate Reductase, domain 2"/>
    <property type="match status" value="1"/>
</dbReference>
<dbReference type="InterPro" id="IPR023940">
    <property type="entry name" value="DHDPR_bac"/>
</dbReference>
<feature type="domain" description="Dihydrodipicolinate reductase N-terminal" evidence="15">
    <location>
        <begin position="6"/>
        <end position="129"/>
    </location>
</feature>
<dbReference type="GO" id="GO:0051287">
    <property type="term" value="F:NAD binding"/>
    <property type="evidence" value="ECO:0007669"/>
    <property type="project" value="UniProtKB-UniRule"/>
</dbReference>
<keyword evidence="9 14" id="KW-0457">Lysine biosynthesis</keyword>
<dbReference type="PANTHER" id="PTHR20836:SF0">
    <property type="entry name" value="4-HYDROXY-TETRAHYDRODIPICOLINATE REDUCTASE 1, CHLOROPLASTIC-RELATED"/>
    <property type="match status" value="1"/>
</dbReference>
<dbReference type="Gene3D" id="3.40.50.720">
    <property type="entry name" value="NAD(P)-binding Rossmann-like Domain"/>
    <property type="match status" value="1"/>
</dbReference>
<dbReference type="InterPro" id="IPR022664">
    <property type="entry name" value="DapB_N_CS"/>
</dbReference>
<dbReference type="GO" id="GO:0008839">
    <property type="term" value="F:4-hydroxy-tetrahydrodipicolinate reductase"/>
    <property type="evidence" value="ECO:0007669"/>
    <property type="project" value="UniProtKB-UniRule"/>
</dbReference>
<feature type="binding site" evidence="14">
    <location>
        <position position="160"/>
    </location>
    <ligand>
        <name>(S)-2,3,4,5-tetrahydrodipicolinate</name>
        <dbReference type="ChEBI" id="CHEBI:16845"/>
    </ligand>
</feature>
<evidence type="ECO:0000256" key="1">
    <source>
        <dbReference type="ARBA" id="ARBA00004496"/>
    </source>
</evidence>
<keyword evidence="4 14" id="KW-0028">Amino-acid biosynthesis</keyword>
<sequence length="273" mass="29437">MSQKEIRIAVAGAGGRMGRQLIQSISQIDGAILGAAFEREGSSLLGTDAGELAGISHLNIKVTDNLINEKDKFDVFIDFTRPEGTLEYLDFCVAHQKMMIIGTTGFNDVGKQAIEEAAKQIAIVFAANFSVGVNVVLKLLEKAAKVMGEYTDIEIVEAHHRHKVDAPSGTALAMGNAIADTLNIDLNTHAIYCREGHTGERPKGSIGFATIRAGDIVGEHTAMFVDIGERVEITHKATSRMTFANGAVRAAIWLSNQPKGLYDMRDVLGLNEL</sequence>
<keyword evidence="6 14" id="KW-0220">Diaminopimelate biosynthesis</keyword>
<dbReference type="Pfam" id="PF01113">
    <property type="entry name" value="DapB_N"/>
    <property type="match status" value="1"/>
</dbReference>
<dbReference type="AlphaFoldDB" id="A0A0A7S4I0"/>
<evidence type="ECO:0000256" key="9">
    <source>
        <dbReference type="ARBA" id="ARBA00023154"/>
    </source>
</evidence>
<evidence type="ECO:0000256" key="5">
    <source>
        <dbReference type="ARBA" id="ARBA00022857"/>
    </source>
</evidence>
<dbReference type="GO" id="GO:0016726">
    <property type="term" value="F:oxidoreductase activity, acting on CH or CH2 groups, NAD or NADP as acceptor"/>
    <property type="evidence" value="ECO:0007669"/>
    <property type="project" value="UniProtKB-UniRule"/>
</dbReference>
<feature type="binding site" evidence="14">
    <location>
        <begin position="102"/>
        <end position="104"/>
    </location>
    <ligand>
        <name>NAD(+)</name>
        <dbReference type="ChEBI" id="CHEBI:57540"/>
    </ligand>
</feature>